<dbReference type="InterPro" id="IPR002109">
    <property type="entry name" value="Glutaredoxin"/>
</dbReference>
<reference evidence="2 3" key="1">
    <citation type="journal article" date="2016" name="Environ. Microbiol.">
        <title>Genomic resolution of a cold subsurface aquifer community provides metabolic insights for novel microbes adapted to high CO concentrations.</title>
        <authorList>
            <person name="Probst A.J."/>
            <person name="Castelle C.J."/>
            <person name="Singh A."/>
            <person name="Brown C.T."/>
            <person name="Anantharaman K."/>
            <person name="Sharon I."/>
            <person name="Hug L.A."/>
            <person name="Burstein D."/>
            <person name="Emerson J.B."/>
            <person name="Thomas B.C."/>
            <person name="Banfield J.F."/>
        </authorList>
    </citation>
    <scope>NUCLEOTIDE SEQUENCE [LARGE SCALE GENOMIC DNA]</scope>
    <source>
        <strain evidence="2">CG1_02_43_90</strain>
    </source>
</reference>
<sequence length="79" mass="8870">MKNNTVIIYSTPTCPYCTYAKTYFKENNVAFEDVDVTKDQSRAQEMITKSGQMGVPVIDINGEIVVGFQPDVFEKLLNA</sequence>
<dbReference type="EMBL" id="MNVN01000019">
    <property type="protein sequence ID" value="OIO30371.1"/>
    <property type="molecule type" value="Genomic_DNA"/>
</dbReference>
<dbReference type="CDD" id="cd02976">
    <property type="entry name" value="NrdH"/>
    <property type="match status" value="1"/>
</dbReference>
<dbReference type="PANTHER" id="PTHR34386">
    <property type="entry name" value="GLUTAREDOXIN"/>
    <property type="match status" value="1"/>
</dbReference>
<dbReference type="STRING" id="1805281.AUJ77_03270"/>
<protein>
    <submittedName>
        <fullName evidence="2">NrdH-redoxin</fullName>
    </submittedName>
</protein>
<dbReference type="Proteomes" id="UP000181992">
    <property type="component" value="Unassembled WGS sequence"/>
</dbReference>
<dbReference type="InterPro" id="IPR051548">
    <property type="entry name" value="Grx-like_ET"/>
</dbReference>
<dbReference type="GO" id="GO:0045454">
    <property type="term" value="P:cell redox homeostasis"/>
    <property type="evidence" value="ECO:0007669"/>
    <property type="project" value="TreeGrafter"/>
</dbReference>
<accession>A0A1J4V317</accession>
<dbReference type="Pfam" id="PF00462">
    <property type="entry name" value="Glutaredoxin"/>
    <property type="match status" value="1"/>
</dbReference>
<dbReference type="InterPro" id="IPR011911">
    <property type="entry name" value="GlrX_YruB"/>
</dbReference>
<dbReference type="NCBIfam" id="TIGR02196">
    <property type="entry name" value="GlrX_YruB"/>
    <property type="match status" value="1"/>
</dbReference>
<evidence type="ECO:0000313" key="2">
    <source>
        <dbReference type="EMBL" id="OIO30371.1"/>
    </source>
</evidence>
<organism evidence="2 3">
    <name type="scientific">Candidatus Nomurabacteria bacterium CG1_02_43_90</name>
    <dbReference type="NCBI Taxonomy" id="1805281"/>
    <lineage>
        <taxon>Bacteria</taxon>
        <taxon>Candidatus Nomuraibacteriota</taxon>
    </lineage>
</organism>
<evidence type="ECO:0000259" key="1">
    <source>
        <dbReference type="Pfam" id="PF00462"/>
    </source>
</evidence>
<name>A0A1J4V317_9BACT</name>
<proteinExistence type="predicted"/>
<dbReference type="Gene3D" id="3.40.30.10">
    <property type="entry name" value="Glutaredoxin"/>
    <property type="match status" value="1"/>
</dbReference>
<feature type="domain" description="Glutaredoxin" evidence="1">
    <location>
        <begin position="6"/>
        <end position="65"/>
    </location>
</feature>
<evidence type="ECO:0000313" key="3">
    <source>
        <dbReference type="Proteomes" id="UP000181992"/>
    </source>
</evidence>
<comment type="caution">
    <text evidence="2">The sequence shown here is derived from an EMBL/GenBank/DDBJ whole genome shotgun (WGS) entry which is preliminary data.</text>
</comment>
<gene>
    <name evidence="2" type="ORF">AUJ77_03270</name>
</gene>
<dbReference type="PROSITE" id="PS51354">
    <property type="entry name" value="GLUTAREDOXIN_2"/>
    <property type="match status" value="1"/>
</dbReference>
<dbReference type="InterPro" id="IPR036249">
    <property type="entry name" value="Thioredoxin-like_sf"/>
</dbReference>
<dbReference type="AlphaFoldDB" id="A0A1J4V317"/>
<dbReference type="GO" id="GO:0009055">
    <property type="term" value="F:electron transfer activity"/>
    <property type="evidence" value="ECO:0007669"/>
    <property type="project" value="TreeGrafter"/>
</dbReference>
<dbReference type="PANTHER" id="PTHR34386:SF1">
    <property type="entry name" value="GLUTAREDOXIN-LIKE PROTEIN NRDH"/>
    <property type="match status" value="1"/>
</dbReference>
<dbReference type="SUPFAM" id="SSF52833">
    <property type="entry name" value="Thioredoxin-like"/>
    <property type="match status" value="1"/>
</dbReference>